<dbReference type="Proteomes" id="UP000663207">
    <property type="component" value="Chromosome"/>
</dbReference>
<dbReference type="PANTHER" id="PTHR43702">
    <property type="entry name" value="L-FUCOSE-PROTON SYMPORTER"/>
    <property type="match status" value="1"/>
</dbReference>
<organism evidence="13 14">
    <name type="scientific">Shewanella sedimentimangrovi</name>
    <dbReference type="NCBI Taxonomy" id="2814293"/>
    <lineage>
        <taxon>Bacteria</taxon>
        <taxon>Pseudomonadati</taxon>
        <taxon>Pseudomonadota</taxon>
        <taxon>Gammaproteobacteria</taxon>
        <taxon>Alteromonadales</taxon>
        <taxon>Shewanellaceae</taxon>
        <taxon>Shewanella</taxon>
    </lineage>
</organism>
<evidence type="ECO:0000256" key="4">
    <source>
        <dbReference type="ARBA" id="ARBA00022448"/>
    </source>
</evidence>
<dbReference type="CDD" id="cd17394">
    <property type="entry name" value="MFS_FucP_like"/>
    <property type="match status" value="1"/>
</dbReference>
<evidence type="ECO:0000256" key="2">
    <source>
        <dbReference type="ARBA" id="ARBA00004429"/>
    </source>
</evidence>
<comment type="subcellular location">
    <subcellularLocation>
        <location evidence="2">Cell inner membrane</location>
        <topology evidence="2">Multi-pass membrane protein</topology>
    </subcellularLocation>
</comment>
<reference evidence="13 14" key="1">
    <citation type="submission" date="2021-03" db="EMBL/GenBank/DDBJ databases">
        <title>Novel species identification of genus Shewanella.</title>
        <authorList>
            <person name="Liu G."/>
            <person name="Zhang Q."/>
        </authorList>
    </citation>
    <scope>NUCLEOTIDE SEQUENCE [LARGE SCALE GENOMIC DNA]</scope>
    <source>
        <strain evidence="13 14">FJAT-52962</strain>
    </source>
</reference>
<comment type="function">
    <text evidence="1">Intake of glucose and galactose.</text>
</comment>
<feature type="transmembrane region" description="Helical" evidence="11">
    <location>
        <begin position="61"/>
        <end position="82"/>
    </location>
</feature>
<protein>
    <submittedName>
        <fullName evidence="13">Sugar MFS transporter</fullName>
    </submittedName>
</protein>
<evidence type="ECO:0000256" key="3">
    <source>
        <dbReference type="ARBA" id="ARBA00009120"/>
    </source>
</evidence>
<evidence type="ECO:0000256" key="1">
    <source>
        <dbReference type="ARBA" id="ARBA00003321"/>
    </source>
</evidence>
<evidence type="ECO:0000256" key="9">
    <source>
        <dbReference type="ARBA" id="ARBA00022989"/>
    </source>
</evidence>
<evidence type="ECO:0000259" key="12">
    <source>
        <dbReference type="PROSITE" id="PS50850"/>
    </source>
</evidence>
<feature type="transmembrane region" description="Helical" evidence="11">
    <location>
        <begin position="362"/>
        <end position="381"/>
    </location>
</feature>
<dbReference type="RefSeq" id="WP_207381471.1">
    <property type="nucleotide sequence ID" value="NZ_CP071502.1"/>
</dbReference>
<keyword evidence="8 11" id="KW-0812">Transmembrane</keyword>
<feature type="transmembrane region" description="Helical" evidence="11">
    <location>
        <begin position="192"/>
        <end position="211"/>
    </location>
</feature>
<evidence type="ECO:0000313" key="14">
    <source>
        <dbReference type="Proteomes" id="UP000663207"/>
    </source>
</evidence>
<keyword evidence="7" id="KW-0762">Sugar transport</keyword>
<sequence length="417" mass="43054">MAATPISSTGGVAVPAAGETFRFALGSLTTLFFMWGFITCLNDILIPHLKAVFSLNYTQAMLIQFCFFGAYFLVSVPAGVLVKRLGYQKGIVVGLLTAALGCGLFYPAAVSATYSVFLGALFVLASGITVLQVAANPYVTALGPVDTASSRLTLTQAFNSLGTTIAPAFGSVLILSVAVGASAEAEADAVKLPYLLLCGMLIVLAAVFALLKLPHIHDQEDEVAATGQSALSHRHLVLGAVGIFVYVGGEVAIGSFLVNFLGESHVAAMAEADAAHYIAFYWGGAMVGRFIGAAVMQKVDAGKVLGFNATMAALLVLVAMNSSGAIAMWAILAVGLFNSIMFPTIFSLALKGLGRATAQGSGILCLAIVGGAVVPLMQGLLADAVGLSASYVLPVICYLYIVFYGLKGSVPREEAAK</sequence>
<dbReference type="InterPro" id="IPR036259">
    <property type="entry name" value="MFS_trans_sf"/>
</dbReference>
<evidence type="ECO:0000313" key="13">
    <source>
        <dbReference type="EMBL" id="QSX38386.1"/>
    </source>
</evidence>
<keyword evidence="4" id="KW-0813">Transport</keyword>
<dbReference type="InterPro" id="IPR005964">
    <property type="entry name" value="Glc/Gal_transptr_bac"/>
</dbReference>
<evidence type="ECO:0000256" key="6">
    <source>
        <dbReference type="ARBA" id="ARBA00022519"/>
    </source>
</evidence>
<comment type="similarity">
    <text evidence="3">Belongs to the major facilitator superfamily. FHS transporter (TC 2.A.1.7) family.</text>
</comment>
<dbReference type="InterPro" id="IPR020846">
    <property type="entry name" value="MFS_dom"/>
</dbReference>
<evidence type="ECO:0000256" key="11">
    <source>
        <dbReference type="SAM" id="Phobius"/>
    </source>
</evidence>
<keyword evidence="9 11" id="KW-1133">Transmembrane helix</keyword>
<proteinExistence type="inferred from homology"/>
<gene>
    <name evidence="13" type="ORF">JYB85_06060</name>
</gene>
<feature type="transmembrane region" description="Helical" evidence="11">
    <location>
        <begin position="160"/>
        <end position="180"/>
    </location>
</feature>
<dbReference type="Gene3D" id="1.20.1250.20">
    <property type="entry name" value="MFS general substrate transporter like domains"/>
    <property type="match status" value="2"/>
</dbReference>
<feature type="transmembrane region" description="Helical" evidence="11">
    <location>
        <begin position="31"/>
        <end position="49"/>
    </location>
</feature>
<evidence type="ECO:0000256" key="10">
    <source>
        <dbReference type="ARBA" id="ARBA00023136"/>
    </source>
</evidence>
<feature type="transmembrane region" description="Helical" evidence="11">
    <location>
        <begin position="236"/>
        <end position="262"/>
    </location>
</feature>
<accession>A0ABX7R3J7</accession>
<feature type="transmembrane region" description="Helical" evidence="11">
    <location>
        <begin position="326"/>
        <end position="350"/>
    </location>
</feature>
<evidence type="ECO:0000256" key="7">
    <source>
        <dbReference type="ARBA" id="ARBA00022597"/>
    </source>
</evidence>
<keyword evidence="10 11" id="KW-0472">Membrane</keyword>
<evidence type="ECO:0000256" key="5">
    <source>
        <dbReference type="ARBA" id="ARBA00022475"/>
    </source>
</evidence>
<dbReference type="NCBIfam" id="TIGR01272">
    <property type="entry name" value="gluP"/>
    <property type="match status" value="1"/>
</dbReference>
<dbReference type="Pfam" id="PF07690">
    <property type="entry name" value="MFS_1"/>
    <property type="match status" value="1"/>
</dbReference>
<keyword evidence="6" id="KW-0997">Cell inner membrane</keyword>
<name>A0ABX7R3J7_9GAMM</name>
<feature type="transmembrane region" description="Helical" evidence="11">
    <location>
        <begin position="91"/>
        <end position="110"/>
    </location>
</feature>
<dbReference type="SUPFAM" id="SSF103473">
    <property type="entry name" value="MFS general substrate transporter"/>
    <property type="match status" value="1"/>
</dbReference>
<dbReference type="PANTHER" id="PTHR43702:SF3">
    <property type="entry name" value="PROTEIN TSGA"/>
    <property type="match status" value="1"/>
</dbReference>
<evidence type="ECO:0000256" key="8">
    <source>
        <dbReference type="ARBA" id="ARBA00022692"/>
    </source>
</evidence>
<keyword evidence="14" id="KW-1185">Reference proteome</keyword>
<keyword evidence="5" id="KW-1003">Cell membrane</keyword>
<feature type="domain" description="Major facilitator superfamily (MFS) profile" evidence="12">
    <location>
        <begin position="24"/>
        <end position="412"/>
    </location>
</feature>
<dbReference type="PROSITE" id="PS50850">
    <property type="entry name" value="MFS"/>
    <property type="match status" value="1"/>
</dbReference>
<dbReference type="EMBL" id="CP071502">
    <property type="protein sequence ID" value="QSX38386.1"/>
    <property type="molecule type" value="Genomic_DNA"/>
</dbReference>
<feature type="transmembrane region" description="Helical" evidence="11">
    <location>
        <begin position="387"/>
        <end position="406"/>
    </location>
</feature>
<dbReference type="InterPro" id="IPR011701">
    <property type="entry name" value="MFS"/>
</dbReference>
<feature type="transmembrane region" description="Helical" evidence="11">
    <location>
        <begin position="304"/>
        <end position="320"/>
    </location>
</feature>
<feature type="transmembrane region" description="Helical" evidence="11">
    <location>
        <begin position="274"/>
        <end position="292"/>
    </location>
</feature>
<dbReference type="InterPro" id="IPR050375">
    <property type="entry name" value="MFS_TsgA-like"/>
</dbReference>
<feature type="transmembrane region" description="Helical" evidence="11">
    <location>
        <begin position="116"/>
        <end position="139"/>
    </location>
</feature>